<evidence type="ECO:0000259" key="10">
    <source>
        <dbReference type="Pfam" id="PF13868"/>
    </source>
</evidence>
<dbReference type="PANTHER" id="PTHR15504:SF0">
    <property type="entry name" value="CILIA- AND FLAGELLA-ASSOCIATED PROTEIN 45"/>
    <property type="match status" value="1"/>
</dbReference>
<keyword evidence="4" id="KW-0969">Cilium</keyword>
<dbReference type="Ensembl" id="ENSSMAT00000005868.2">
    <property type="protein sequence ID" value="ENSSMAP00000005791.2"/>
    <property type="gene ID" value="ENSSMAG00000003584.2"/>
</dbReference>
<evidence type="ECO:0000256" key="7">
    <source>
        <dbReference type="ARBA" id="ARBA00034142"/>
    </source>
</evidence>
<dbReference type="GeneTree" id="ENSGT00730000111174"/>
<dbReference type="Proteomes" id="UP000694558">
    <property type="component" value="Chromosome 3"/>
</dbReference>
<sequence>MLHLLLQRLGSGSTNSRSSTDTRRYRTRARTSQVDESLFGSTKPVSFFFFYKCNNPVLVCNVCSLICENSQSDQEPETIQLITKDLIRSLRIPWRDPSGESVILSPTEFDRINAASRVLTKEESEALLQACQRKKDADIKAAEERKCQIFEADLSRKDKHALTELELEARDQAQQLVEQTNDLRMEQEEEIRKLNKLILGAHCQATRDAQIQEKKQIRAEMTEEEKRLDTMMEVRRRQDLETMEQIEELRKQQMISGMQQINEQIRQRLVEKHLQEEMKENEKQQFRENQERMNLEDLKALEKKREEQELLHEEVMRINAETVRAKEQIKEQEKLDEMRNVEYMRKKQAREAEYEEEQQRIKKEKELEIARLRAKQERAKDYQAEQDELRARRNQQIADREWRRKEREQAAKAAQEEAMLKAARLQQVHCKEHLLSMEAGREKAEFERVLKVQQEAMVKLMEEEEKQRQRALGHAEAIRQQVKERELSAVARRRDMFKEADRLITEAQLRQRRLDEFKEKKLKELKDTGLCEKYCSQVERKARTCDQ</sequence>
<organism evidence="11 12">
    <name type="scientific">Scophthalmus maximus</name>
    <name type="common">Turbot</name>
    <name type="synonym">Psetta maxima</name>
    <dbReference type="NCBI Taxonomy" id="52904"/>
    <lineage>
        <taxon>Eukaryota</taxon>
        <taxon>Metazoa</taxon>
        <taxon>Chordata</taxon>
        <taxon>Craniata</taxon>
        <taxon>Vertebrata</taxon>
        <taxon>Euteleostomi</taxon>
        <taxon>Actinopterygii</taxon>
        <taxon>Neopterygii</taxon>
        <taxon>Teleostei</taxon>
        <taxon>Neoteleostei</taxon>
        <taxon>Acanthomorphata</taxon>
        <taxon>Carangaria</taxon>
        <taxon>Pleuronectiformes</taxon>
        <taxon>Pleuronectoidei</taxon>
        <taxon>Scophthalmidae</taxon>
        <taxon>Scophthalmus</taxon>
    </lineage>
</organism>
<dbReference type="Pfam" id="PF13868">
    <property type="entry name" value="TPH"/>
    <property type="match status" value="1"/>
</dbReference>
<reference evidence="11" key="2">
    <citation type="submission" date="2025-08" db="UniProtKB">
        <authorList>
            <consortium name="Ensembl"/>
        </authorList>
    </citation>
    <scope>IDENTIFICATION</scope>
</reference>
<feature type="coiled-coil region" evidence="8">
    <location>
        <begin position="443"/>
        <end position="520"/>
    </location>
</feature>
<keyword evidence="3 8" id="KW-0175">Coiled coil</keyword>
<accession>A0A8D2ZQ45</accession>
<gene>
    <name evidence="11" type="primary">cfap45</name>
</gene>
<keyword evidence="2" id="KW-0282">Flagellum</keyword>
<dbReference type="InterPro" id="IPR033253">
    <property type="entry name" value="CFAP45"/>
</dbReference>
<protein>
    <recommendedName>
        <fullName evidence="7">Cilia- and flagella-associated protein 45</fullName>
    </recommendedName>
</protein>
<dbReference type="PANTHER" id="PTHR15504">
    <property type="entry name" value="NASOPHARYNGEAL EPITHELIUM SPECIFIC PROTEIN 1"/>
    <property type="match status" value="1"/>
</dbReference>
<evidence type="ECO:0000256" key="5">
    <source>
        <dbReference type="ARBA" id="ARBA00023273"/>
    </source>
</evidence>
<reference evidence="11" key="1">
    <citation type="submission" date="2023-05" db="EMBL/GenBank/DDBJ databases">
        <title>High-quality long-read genome of Scophthalmus maximus.</title>
        <authorList>
            <person name="Lien S."/>
            <person name="Martinez P."/>
        </authorList>
    </citation>
    <scope>NUCLEOTIDE SEQUENCE [LARGE SCALE GENOMIC DNA]</scope>
</reference>
<feature type="coiled-coil region" evidence="8">
    <location>
        <begin position="162"/>
        <end position="234"/>
    </location>
</feature>
<evidence type="ECO:0000256" key="2">
    <source>
        <dbReference type="ARBA" id="ARBA00022846"/>
    </source>
</evidence>
<evidence type="ECO:0000256" key="4">
    <source>
        <dbReference type="ARBA" id="ARBA00023069"/>
    </source>
</evidence>
<feature type="coiled-coil region" evidence="8">
    <location>
        <begin position="276"/>
        <end position="399"/>
    </location>
</feature>
<evidence type="ECO:0000256" key="8">
    <source>
        <dbReference type="SAM" id="Coils"/>
    </source>
</evidence>
<proteinExistence type="inferred from homology"/>
<feature type="region of interest" description="Disordered" evidence="9">
    <location>
        <begin position="9"/>
        <end position="28"/>
    </location>
</feature>
<keyword evidence="5" id="KW-0966">Cell projection</keyword>
<evidence type="ECO:0000256" key="3">
    <source>
        <dbReference type="ARBA" id="ARBA00023054"/>
    </source>
</evidence>
<evidence type="ECO:0000256" key="1">
    <source>
        <dbReference type="ARBA" id="ARBA00004230"/>
    </source>
</evidence>
<evidence type="ECO:0000256" key="9">
    <source>
        <dbReference type="SAM" id="MobiDB-lite"/>
    </source>
</evidence>
<dbReference type="GO" id="GO:0031514">
    <property type="term" value="C:motile cilium"/>
    <property type="evidence" value="ECO:0007669"/>
    <property type="project" value="UniProtKB-SubCell"/>
</dbReference>
<evidence type="ECO:0000313" key="11">
    <source>
        <dbReference type="Ensembl" id="ENSSMAP00000005791.2"/>
    </source>
</evidence>
<comment type="subcellular location">
    <subcellularLocation>
        <location evidence="1">Cell projection</location>
        <location evidence="1">Cilium</location>
        <location evidence="1">Flagellum</location>
    </subcellularLocation>
</comment>
<feature type="domain" description="Trichohyalin-plectin-homology" evidence="10">
    <location>
        <begin position="185"/>
        <end position="530"/>
    </location>
</feature>
<dbReference type="InterPro" id="IPR043597">
    <property type="entry name" value="TPH_dom"/>
</dbReference>
<name>A0A8D2ZQ45_SCOMX</name>
<evidence type="ECO:0000256" key="6">
    <source>
        <dbReference type="ARBA" id="ARBA00034116"/>
    </source>
</evidence>
<evidence type="ECO:0000313" key="12">
    <source>
        <dbReference type="Proteomes" id="UP000694558"/>
    </source>
</evidence>
<dbReference type="AlphaFoldDB" id="A0A8D2ZQ45"/>
<comment type="similarity">
    <text evidence="6">Belongs to the CFAP45 family.</text>
</comment>